<dbReference type="PANTHER" id="PTHR36933:SF1">
    <property type="entry name" value="SLL0788 PROTEIN"/>
    <property type="match status" value="1"/>
</dbReference>
<dbReference type="HOGENOM" id="CLU_074343_0_0_11"/>
<sequence length="215" mass="23273">MLIVALVLLAGGFAAGFFWPRMEPGAEPAADSAVPHAFGPVEVGFSQDMAIHHLQAVELCNALGDDIDPMLVSLCTQIRTSQTQEIGMMTGWLELLDQPLASSEPMAWMHHDSEHEHPDHGGSRDAAEPPMPGMASWLEVDALRQSGGADAEVLFLQLMIRHHQGGIDMAGYAAQHASVPVVQRLATSMIKEQSQETAVMEQLLRARGAEPLPWP</sequence>
<protein>
    <recommendedName>
        <fullName evidence="2">DUF305 domain-containing protein</fullName>
    </recommendedName>
</protein>
<reference evidence="3 4" key="1">
    <citation type="journal article" date="2011" name="J. Bacteriol.">
        <title>Complete genome sequence of Amycolicicoccus subflavus DQS3-9A1T, an actinomycete isolated from crude oil-polluted soil.</title>
        <authorList>
            <person name="Cai M."/>
            <person name="Chen W.M."/>
            <person name="Nie Y."/>
            <person name="Chi C.Q."/>
            <person name="Wang Y.N."/>
            <person name="Tang Y.Q."/>
            <person name="Li G.Y."/>
            <person name="Wu X.L."/>
        </authorList>
    </citation>
    <scope>NUCLEOTIDE SEQUENCE [LARGE SCALE GENOMIC DNA]</scope>
    <source>
        <strain evidence="4">DSM 45089 / DQS3-9A1</strain>
    </source>
</reference>
<dbReference type="InterPro" id="IPR005183">
    <property type="entry name" value="DUF305_CopM-like"/>
</dbReference>
<dbReference type="Pfam" id="PF03713">
    <property type="entry name" value="DUF305"/>
    <property type="match status" value="1"/>
</dbReference>
<feature type="region of interest" description="Disordered" evidence="1">
    <location>
        <begin position="111"/>
        <end position="133"/>
    </location>
</feature>
<dbReference type="STRING" id="443218.AS9A_2933"/>
<evidence type="ECO:0000259" key="2">
    <source>
        <dbReference type="Pfam" id="PF03713"/>
    </source>
</evidence>
<dbReference type="PANTHER" id="PTHR36933">
    <property type="entry name" value="SLL0788 PROTEIN"/>
    <property type="match status" value="1"/>
</dbReference>
<dbReference type="Gene3D" id="1.20.1260.10">
    <property type="match status" value="1"/>
</dbReference>
<gene>
    <name evidence="3" type="ordered locus">AS9A_2933</name>
</gene>
<organism evidence="3 4">
    <name type="scientific">Hoyosella subflava (strain DSM 45089 / JCM 17490 / NBRC 109087 / DQS3-9A1)</name>
    <name type="common">Amycolicicoccus subflavus</name>
    <dbReference type="NCBI Taxonomy" id="443218"/>
    <lineage>
        <taxon>Bacteria</taxon>
        <taxon>Bacillati</taxon>
        <taxon>Actinomycetota</taxon>
        <taxon>Actinomycetes</taxon>
        <taxon>Mycobacteriales</taxon>
        <taxon>Hoyosellaceae</taxon>
        <taxon>Hoyosella</taxon>
    </lineage>
</organism>
<keyword evidence="4" id="KW-1185">Reference proteome</keyword>
<dbReference type="InterPro" id="IPR012347">
    <property type="entry name" value="Ferritin-like"/>
</dbReference>
<dbReference type="KEGG" id="asd:AS9A_2933"/>
<feature type="domain" description="DUF305" evidence="2">
    <location>
        <begin position="42"/>
        <end position="204"/>
    </location>
</feature>
<dbReference type="eggNOG" id="COG3544">
    <property type="taxonomic scope" value="Bacteria"/>
</dbReference>
<accession>F6EK22</accession>
<evidence type="ECO:0000313" key="3">
    <source>
        <dbReference type="EMBL" id="AEF41380.1"/>
    </source>
</evidence>
<feature type="compositionally biased region" description="Basic and acidic residues" evidence="1">
    <location>
        <begin position="111"/>
        <end position="127"/>
    </location>
</feature>
<dbReference type="AlphaFoldDB" id="F6EK22"/>
<evidence type="ECO:0000256" key="1">
    <source>
        <dbReference type="SAM" id="MobiDB-lite"/>
    </source>
</evidence>
<evidence type="ECO:0000313" key="4">
    <source>
        <dbReference type="Proteomes" id="UP000009235"/>
    </source>
</evidence>
<proteinExistence type="predicted"/>
<name>F6EK22_HOYSD</name>
<dbReference type="EMBL" id="CP002786">
    <property type="protein sequence ID" value="AEF41380.1"/>
    <property type="molecule type" value="Genomic_DNA"/>
</dbReference>
<dbReference type="Proteomes" id="UP000009235">
    <property type="component" value="Chromosome"/>
</dbReference>